<dbReference type="Gene3D" id="1.10.357.10">
    <property type="entry name" value="Tetracycline Repressor, domain 2"/>
    <property type="match status" value="1"/>
</dbReference>
<dbReference type="KEGG" id="mtw:CQW49_11020"/>
<evidence type="ECO:0000256" key="3">
    <source>
        <dbReference type="ARBA" id="ARBA00023163"/>
    </source>
</evidence>
<dbReference type="PROSITE" id="PS50977">
    <property type="entry name" value="HTH_TETR_2"/>
    <property type="match status" value="1"/>
</dbReference>
<keyword evidence="1" id="KW-0805">Transcription regulation</keyword>
<feature type="DNA-binding region" description="H-T-H motif" evidence="4">
    <location>
        <begin position="22"/>
        <end position="41"/>
    </location>
</feature>
<dbReference type="SUPFAM" id="SSF46689">
    <property type="entry name" value="Homeodomain-like"/>
    <property type="match status" value="1"/>
</dbReference>
<evidence type="ECO:0000256" key="4">
    <source>
        <dbReference type="PROSITE-ProRule" id="PRU00335"/>
    </source>
</evidence>
<evidence type="ECO:0000259" key="5">
    <source>
        <dbReference type="PROSITE" id="PS50977"/>
    </source>
</evidence>
<dbReference type="InterPro" id="IPR041583">
    <property type="entry name" value="TetR_C_31"/>
</dbReference>
<sequence length="173" mass="19039">MRQRILSAALDLVEREGVDALTQPRIAKAAGVRQSHLTYYFPRKPDLLVALLQASHERAPRAGDADPVAEALALMLDRRRMRFFLAIVLAAAEEPELRPILAAHAHELTRRIAAAFGRGADDPAATAFVDLMRGAGLRALLELDMRFDMAEAERLAATLGLLRRQGDEGEPRP</sequence>
<dbReference type="GO" id="GO:0003700">
    <property type="term" value="F:DNA-binding transcription factor activity"/>
    <property type="evidence" value="ECO:0007669"/>
    <property type="project" value="TreeGrafter"/>
</dbReference>
<evidence type="ECO:0000256" key="1">
    <source>
        <dbReference type="ARBA" id="ARBA00023015"/>
    </source>
</evidence>
<reference evidence="7" key="1">
    <citation type="submission" date="2017-10" db="EMBL/GenBank/DDBJ databases">
        <title>Completed PacBio SMRT sequence of Methylosinus trichosporium OB3b reveals presence of a third large plasmid.</title>
        <authorList>
            <person name="Charles T.C."/>
            <person name="Lynch M.D.J."/>
            <person name="Heil J.R."/>
            <person name="Cheng J."/>
        </authorList>
    </citation>
    <scope>NUCLEOTIDE SEQUENCE [LARGE SCALE GENOMIC DNA]</scope>
    <source>
        <strain evidence="7">OB3b</strain>
    </source>
</reference>
<keyword evidence="7" id="KW-1185">Reference proteome</keyword>
<dbReference type="Pfam" id="PF17940">
    <property type="entry name" value="TetR_C_31"/>
    <property type="match status" value="1"/>
</dbReference>
<evidence type="ECO:0000313" key="7">
    <source>
        <dbReference type="Proteomes" id="UP000230709"/>
    </source>
</evidence>
<organism evidence="6 7">
    <name type="scientific">Methylosinus trichosporium (strain ATCC 35070 / NCIMB 11131 / UNIQEM 75 / OB3b)</name>
    <dbReference type="NCBI Taxonomy" id="595536"/>
    <lineage>
        <taxon>Bacteria</taxon>
        <taxon>Pseudomonadati</taxon>
        <taxon>Pseudomonadota</taxon>
        <taxon>Alphaproteobacteria</taxon>
        <taxon>Hyphomicrobiales</taxon>
        <taxon>Methylocystaceae</taxon>
        <taxon>Methylosinus</taxon>
    </lineage>
</organism>
<dbReference type="EMBL" id="CP023737">
    <property type="protein sequence ID" value="ATQ70334.1"/>
    <property type="molecule type" value="Genomic_DNA"/>
</dbReference>
<evidence type="ECO:0000256" key="2">
    <source>
        <dbReference type="ARBA" id="ARBA00023125"/>
    </source>
</evidence>
<evidence type="ECO:0000313" key="6">
    <source>
        <dbReference type="EMBL" id="ATQ70334.1"/>
    </source>
</evidence>
<name>A0A2D2D5U6_METT3</name>
<dbReference type="PRINTS" id="PR00455">
    <property type="entry name" value="HTHTETR"/>
</dbReference>
<feature type="domain" description="HTH tetR-type" evidence="5">
    <location>
        <begin position="1"/>
        <end position="59"/>
    </location>
</feature>
<dbReference type="PANTHER" id="PTHR30055:SF234">
    <property type="entry name" value="HTH-TYPE TRANSCRIPTIONAL REGULATOR BETI"/>
    <property type="match status" value="1"/>
</dbReference>
<keyword evidence="3" id="KW-0804">Transcription</keyword>
<dbReference type="GO" id="GO:0000976">
    <property type="term" value="F:transcription cis-regulatory region binding"/>
    <property type="evidence" value="ECO:0007669"/>
    <property type="project" value="TreeGrafter"/>
</dbReference>
<accession>A0A2D2D5U6</accession>
<protein>
    <submittedName>
        <fullName evidence="6">TetR/AcrR family transcriptional regulator</fullName>
    </submittedName>
</protein>
<dbReference type="Proteomes" id="UP000230709">
    <property type="component" value="Chromosome"/>
</dbReference>
<dbReference type="Pfam" id="PF00440">
    <property type="entry name" value="TetR_N"/>
    <property type="match status" value="1"/>
</dbReference>
<dbReference type="PANTHER" id="PTHR30055">
    <property type="entry name" value="HTH-TYPE TRANSCRIPTIONAL REGULATOR RUTR"/>
    <property type="match status" value="1"/>
</dbReference>
<dbReference type="InterPro" id="IPR001647">
    <property type="entry name" value="HTH_TetR"/>
</dbReference>
<proteinExistence type="predicted"/>
<dbReference type="InterPro" id="IPR009057">
    <property type="entry name" value="Homeodomain-like_sf"/>
</dbReference>
<keyword evidence="2 4" id="KW-0238">DNA-binding</keyword>
<dbReference type="AlphaFoldDB" id="A0A2D2D5U6"/>
<dbReference type="InterPro" id="IPR050109">
    <property type="entry name" value="HTH-type_TetR-like_transc_reg"/>
</dbReference>
<gene>
    <name evidence="6" type="ORF">CQW49_11020</name>
</gene>